<dbReference type="GO" id="GO:0008641">
    <property type="term" value="F:ubiquitin-like modifier activating enzyme activity"/>
    <property type="evidence" value="ECO:0007669"/>
    <property type="project" value="InterPro"/>
</dbReference>
<organism evidence="2 3">
    <name type="scientific">Wansuia hejianensis</name>
    <dbReference type="NCBI Taxonomy" id="2763667"/>
    <lineage>
        <taxon>Bacteria</taxon>
        <taxon>Bacillati</taxon>
        <taxon>Bacillota</taxon>
        <taxon>Clostridia</taxon>
        <taxon>Lachnospirales</taxon>
        <taxon>Lachnospiraceae</taxon>
        <taxon>Wansuia</taxon>
    </lineage>
</organism>
<feature type="domain" description="THIF-type NAD/FAD binding fold" evidence="1">
    <location>
        <begin position="14"/>
        <end position="210"/>
    </location>
</feature>
<dbReference type="GO" id="GO:0061503">
    <property type="term" value="F:tRNA threonylcarbamoyladenosine dehydratase"/>
    <property type="evidence" value="ECO:0007669"/>
    <property type="project" value="TreeGrafter"/>
</dbReference>
<dbReference type="NCBIfam" id="NF006395">
    <property type="entry name" value="PRK08644.1"/>
    <property type="match status" value="1"/>
</dbReference>
<name>A0A7G9G8Y4_9FIRM</name>
<dbReference type="NCBIfam" id="TIGR02354">
    <property type="entry name" value="thiF_fam2"/>
    <property type="match status" value="1"/>
</dbReference>
<keyword evidence="2" id="KW-0548">Nucleotidyltransferase</keyword>
<dbReference type="AlphaFoldDB" id="A0A7G9G8Y4"/>
<sequence length="211" mass="23613">MDRQLTLKELKEALCLRHSPEVQGKLDGARVAVAGLGGLGSNVALSLARIGVGHLHLIDFDRVDLTNLNRQQYFIRHLGMYKTEALREEILEINPYLDIRTDCIRVTEENLKGLFEEDTIICEAFDVPENKAMLVNGVLECFPEKRLVSASGMAGFDESNLIHTRKVMRNFYLCGDEVSEPEYGRGLMAPRVAVCAGHQANLIVRMILGEE</sequence>
<evidence type="ECO:0000313" key="2">
    <source>
        <dbReference type="EMBL" id="QNM07266.1"/>
    </source>
</evidence>
<dbReference type="GO" id="GO:0061504">
    <property type="term" value="P:cyclic threonylcarbamoyladenosine biosynthetic process"/>
    <property type="evidence" value="ECO:0007669"/>
    <property type="project" value="TreeGrafter"/>
</dbReference>
<dbReference type="InterPro" id="IPR035985">
    <property type="entry name" value="Ubiquitin-activating_enz"/>
</dbReference>
<dbReference type="Pfam" id="PF00899">
    <property type="entry name" value="ThiF"/>
    <property type="match status" value="1"/>
</dbReference>
<evidence type="ECO:0000259" key="1">
    <source>
        <dbReference type="Pfam" id="PF00899"/>
    </source>
</evidence>
<dbReference type="InterPro" id="IPR045886">
    <property type="entry name" value="ThiF/MoeB/HesA"/>
</dbReference>
<dbReference type="RefSeq" id="WP_249328198.1">
    <property type="nucleotide sequence ID" value="NZ_CP060635.1"/>
</dbReference>
<evidence type="ECO:0000313" key="3">
    <source>
        <dbReference type="Proteomes" id="UP000515860"/>
    </source>
</evidence>
<dbReference type="InterPro" id="IPR012729">
    <property type="entry name" value="ThiF_fam2"/>
</dbReference>
<dbReference type="Proteomes" id="UP000515860">
    <property type="component" value="Chromosome"/>
</dbReference>
<keyword evidence="2" id="KW-0808">Transferase</keyword>
<dbReference type="Gene3D" id="3.40.50.720">
    <property type="entry name" value="NAD(P)-binding Rossmann-like Domain"/>
    <property type="match status" value="1"/>
</dbReference>
<reference evidence="2 3" key="1">
    <citation type="submission" date="2020-08" db="EMBL/GenBank/DDBJ databases">
        <authorList>
            <person name="Liu C."/>
            <person name="Sun Q."/>
        </authorList>
    </citation>
    <scope>NUCLEOTIDE SEQUENCE [LARGE SCALE GENOMIC DNA]</scope>
    <source>
        <strain evidence="2 3">NSJ-29</strain>
    </source>
</reference>
<accession>A0A7G9G8Y4</accession>
<dbReference type="PANTHER" id="PTHR43267:SF3">
    <property type="entry name" value="THIF PROTEIN"/>
    <property type="match status" value="1"/>
</dbReference>
<keyword evidence="3" id="KW-1185">Reference proteome</keyword>
<proteinExistence type="predicted"/>
<dbReference type="EMBL" id="CP060635">
    <property type="protein sequence ID" value="QNM07266.1"/>
    <property type="molecule type" value="Genomic_DNA"/>
</dbReference>
<dbReference type="InterPro" id="IPR000594">
    <property type="entry name" value="ThiF_NAD_FAD-bd"/>
</dbReference>
<dbReference type="SUPFAM" id="SSF69572">
    <property type="entry name" value="Activating enzymes of the ubiquitin-like proteins"/>
    <property type="match status" value="1"/>
</dbReference>
<protein>
    <submittedName>
        <fullName evidence="2">Sulfur carrier protein ThiS adenylyltransferase ThiF</fullName>
    </submittedName>
</protein>
<dbReference type="KEGG" id="whj:H9Q79_09910"/>
<dbReference type="PANTHER" id="PTHR43267">
    <property type="entry name" value="TRNA THREONYLCARBAMOYLADENOSINE DEHYDRATASE"/>
    <property type="match status" value="1"/>
</dbReference>
<dbReference type="GO" id="GO:0016779">
    <property type="term" value="F:nucleotidyltransferase activity"/>
    <property type="evidence" value="ECO:0007669"/>
    <property type="project" value="UniProtKB-KW"/>
</dbReference>
<gene>
    <name evidence="2" type="primary">thiF</name>
    <name evidence="2" type="ORF">H9Q79_09910</name>
</gene>